<keyword evidence="3" id="KW-1185">Reference proteome</keyword>
<reference evidence="2" key="2">
    <citation type="submission" date="2021-08" db="EMBL/GenBank/DDBJ databases">
        <authorList>
            <person name="Tani A."/>
            <person name="Ola A."/>
            <person name="Ogura Y."/>
            <person name="Katsura K."/>
            <person name="Hayashi T."/>
        </authorList>
    </citation>
    <scope>NUCLEOTIDE SEQUENCE</scope>
    <source>
        <strain evidence="2">DSM 23674</strain>
    </source>
</reference>
<sequence length="83" mass="8661">MAQNTPNGRTPGLSMAEFNARAKKIALSTGEVEKGSARRSPPSRFRRDTNGGVPAAPKPAESEPETETNEGAESGESAESSES</sequence>
<evidence type="ECO:0000313" key="3">
    <source>
        <dbReference type="Proteomes" id="UP001055101"/>
    </source>
</evidence>
<proteinExistence type="predicted"/>
<evidence type="ECO:0000313" key="2">
    <source>
        <dbReference type="EMBL" id="GJE53684.1"/>
    </source>
</evidence>
<dbReference type="Proteomes" id="UP001055101">
    <property type="component" value="Unassembled WGS sequence"/>
</dbReference>
<gene>
    <name evidence="2" type="ORF">EKPJFOCH_0150</name>
</gene>
<accession>A0ABQ4TE70</accession>
<protein>
    <submittedName>
        <fullName evidence="2">Uncharacterized protein</fullName>
    </submittedName>
</protein>
<feature type="compositionally biased region" description="Low complexity" evidence="1">
    <location>
        <begin position="71"/>
        <end position="83"/>
    </location>
</feature>
<dbReference type="EMBL" id="BPRA01000001">
    <property type="protein sequence ID" value="GJE53684.1"/>
    <property type="molecule type" value="Genomic_DNA"/>
</dbReference>
<evidence type="ECO:0000256" key="1">
    <source>
        <dbReference type="SAM" id="MobiDB-lite"/>
    </source>
</evidence>
<reference evidence="2" key="1">
    <citation type="journal article" date="2021" name="Front. Microbiol.">
        <title>Comprehensive Comparative Genomics and Phenotyping of Methylobacterium Species.</title>
        <authorList>
            <person name="Alessa O."/>
            <person name="Ogura Y."/>
            <person name="Fujitani Y."/>
            <person name="Takami H."/>
            <person name="Hayashi T."/>
            <person name="Sahin N."/>
            <person name="Tani A."/>
        </authorList>
    </citation>
    <scope>NUCLEOTIDE SEQUENCE</scope>
    <source>
        <strain evidence="2">DSM 23674</strain>
    </source>
</reference>
<organism evidence="2 3">
    <name type="scientific">Methylobacterium thuringiense</name>
    <dbReference type="NCBI Taxonomy" id="1003091"/>
    <lineage>
        <taxon>Bacteria</taxon>
        <taxon>Pseudomonadati</taxon>
        <taxon>Pseudomonadota</taxon>
        <taxon>Alphaproteobacteria</taxon>
        <taxon>Hyphomicrobiales</taxon>
        <taxon>Methylobacteriaceae</taxon>
        <taxon>Methylobacterium</taxon>
    </lineage>
</organism>
<dbReference type="RefSeq" id="WP_147817389.1">
    <property type="nucleotide sequence ID" value="NZ_BPRA01000001.1"/>
</dbReference>
<name>A0ABQ4TE70_9HYPH</name>
<comment type="caution">
    <text evidence="2">The sequence shown here is derived from an EMBL/GenBank/DDBJ whole genome shotgun (WGS) entry which is preliminary data.</text>
</comment>
<feature type="region of interest" description="Disordered" evidence="1">
    <location>
        <begin position="1"/>
        <end position="83"/>
    </location>
</feature>